<comment type="caution">
    <text evidence="1">The sequence shown here is derived from an EMBL/GenBank/DDBJ whole genome shotgun (WGS) entry which is preliminary data.</text>
</comment>
<dbReference type="Proteomes" id="UP000438120">
    <property type="component" value="Unassembled WGS sequence"/>
</dbReference>
<accession>A0A6A8MAQ6</accession>
<sequence length="223" mass="26124">MAIKVKRVNFYENGRIYATVEVKTYEDGRVEIVPPDGYRMYPMDIETADTSAHSFVPELIRMWWKGSRQYKCYMVPVLEELFNAMMRPDWSEDKRNLRSHKCRVEGAHGTPIICRRASCTCCPNAGKDMETNQTSYIEDLKKNSNWEPATEDITSTEAMGRILYDELINFLAKHQKKLAKIKLLEDEGYSVKEIHEMLNLPSNTIYSDRKRIKKLESEFFKED</sequence>
<keyword evidence="2" id="KW-1185">Reference proteome</keyword>
<proteinExistence type="predicted"/>
<organism evidence="1 2">
    <name type="scientific">Lactobacillus porci</name>
    <dbReference type="NCBI Taxonomy" id="2012477"/>
    <lineage>
        <taxon>Bacteria</taxon>
        <taxon>Bacillati</taxon>
        <taxon>Bacillota</taxon>
        <taxon>Bacilli</taxon>
        <taxon>Lactobacillales</taxon>
        <taxon>Lactobacillaceae</taxon>
        <taxon>Lactobacillus</taxon>
    </lineage>
</organism>
<evidence type="ECO:0000313" key="2">
    <source>
        <dbReference type="Proteomes" id="UP000438120"/>
    </source>
</evidence>
<gene>
    <name evidence="1" type="ORF">FYJ62_00980</name>
</gene>
<protein>
    <submittedName>
        <fullName evidence="1">Uncharacterized protein</fullName>
    </submittedName>
</protein>
<dbReference type="AlphaFoldDB" id="A0A6A8MAQ6"/>
<dbReference type="EMBL" id="VUMX01000001">
    <property type="protein sequence ID" value="MST86256.1"/>
    <property type="molecule type" value="Genomic_DNA"/>
</dbReference>
<dbReference type="RefSeq" id="WP_154546906.1">
    <property type="nucleotide sequence ID" value="NZ_VUMX01000001.1"/>
</dbReference>
<name>A0A6A8MAQ6_9LACO</name>
<reference evidence="1 2" key="1">
    <citation type="submission" date="2019-08" db="EMBL/GenBank/DDBJ databases">
        <title>In-depth cultivation of the pig gut microbiome towards novel bacterial diversity and tailored functional studies.</title>
        <authorList>
            <person name="Wylensek D."/>
            <person name="Hitch T.C.A."/>
            <person name="Clavel T."/>
        </authorList>
    </citation>
    <scope>NUCLEOTIDE SEQUENCE [LARGE SCALE GENOMIC DNA]</scope>
    <source>
        <strain evidence="1 2">Bifido-178-WT-2B</strain>
    </source>
</reference>
<dbReference type="OrthoDB" id="2043637at2"/>
<evidence type="ECO:0000313" key="1">
    <source>
        <dbReference type="EMBL" id="MST86256.1"/>
    </source>
</evidence>